<dbReference type="RefSeq" id="WP_129519221.1">
    <property type="nucleotide sequence ID" value="NZ_SDPN01000002.1"/>
</dbReference>
<dbReference type="InterPro" id="IPR052356">
    <property type="entry name" value="Thiol_S-MT"/>
</dbReference>
<dbReference type="InterPro" id="IPR029063">
    <property type="entry name" value="SAM-dependent_MTases_sf"/>
</dbReference>
<feature type="domain" description="Methyltransferase type 11" evidence="1">
    <location>
        <begin position="25"/>
        <end position="119"/>
    </location>
</feature>
<dbReference type="Pfam" id="PF08241">
    <property type="entry name" value="Methyltransf_11"/>
    <property type="match status" value="1"/>
</dbReference>
<name>A0A4Q2L4A5_9MICO</name>
<dbReference type="CDD" id="cd02440">
    <property type="entry name" value="AdoMet_MTases"/>
    <property type="match status" value="1"/>
</dbReference>
<evidence type="ECO:0000259" key="1">
    <source>
        <dbReference type="Pfam" id="PF08241"/>
    </source>
</evidence>
<evidence type="ECO:0000313" key="3">
    <source>
        <dbReference type="Proteomes" id="UP000293865"/>
    </source>
</evidence>
<keyword evidence="2" id="KW-0489">Methyltransferase</keyword>
<evidence type="ECO:0000313" key="2">
    <source>
        <dbReference type="EMBL" id="RXZ73034.1"/>
    </source>
</evidence>
<comment type="caution">
    <text evidence="2">The sequence shown here is derived from an EMBL/GenBank/DDBJ whole genome shotgun (WGS) entry which is preliminary data.</text>
</comment>
<organism evidence="2 3">
    <name type="scientific">Agromyces albus</name>
    <dbReference type="NCBI Taxonomy" id="205332"/>
    <lineage>
        <taxon>Bacteria</taxon>
        <taxon>Bacillati</taxon>
        <taxon>Actinomycetota</taxon>
        <taxon>Actinomycetes</taxon>
        <taxon>Micrococcales</taxon>
        <taxon>Microbacteriaceae</taxon>
        <taxon>Agromyces</taxon>
    </lineage>
</organism>
<gene>
    <name evidence="2" type="ORF">ESP51_02110</name>
</gene>
<dbReference type="GO" id="GO:0008757">
    <property type="term" value="F:S-adenosylmethionine-dependent methyltransferase activity"/>
    <property type="evidence" value="ECO:0007669"/>
    <property type="project" value="InterPro"/>
</dbReference>
<dbReference type="EMBL" id="SDPN01000002">
    <property type="protein sequence ID" value="RXZ73034.1"/>
    <property type="molecule type" value="Genomic_DNA"/>
</dbReference>
<sequence>MVLIDDDALDELEREFVSRVRGRVLEIGAGEGENFGAFHPDVEWVGLEPDAKRRAELATRAREWKHSAVPLDARAESIPLPDHSIDAVVGTYVLCSVGDVDATLAELRRVLVPGGRIVLVDHVIAPPGTLKRLVQLVATPCSKRFCHGCHWDRDPQPALEAAGFVGSDIRRFRVRSMPFGPVPMLLFDGRAPTQAG</sequence>
<dbReference type="AlphaFoldDB" id="A0A4Q2L4A5"/>
<keyword evidence="3" id="KW-1185">Reference proteome</keyword>
<accession>A0A4Q2L4A5</accession>
<dbReference type="PANTHER" id="PTHR45036">
    <property type="entry name" value="METHYLTRANSFERASE LIKE 7B"/>
    <property type="match status" value="1"/>
</dbReference>
<protein>
    <submittedName>
        <fullName evidence="2">Class I SAM-dependent methyltransferase</fullName>
    </submittedName>
</protein>
<keyword evidence="2" id="KW-0808">Transferase</keyword>
<dbReference type="OrthoDB" id="65624at2"/>
<dbReference type="Proteomes" id="UP000293865">
    <property type="component" value="Unassembled WGS sequence"/>
</dbReference>
<dbReference type="GO" id="GO:0032259">
    <property type="term" value="P:methylation"/>
    <property type="evidence" value="ECO:0007669"/>
    <property type="project" value="UniProtKB-KW"/>
</dbReference>
<dbReference type="Gene3D" id="3.40.50.150">
    <property type="entry name" value="Vaccinia Virus protein VP39"/>
    <property type="match status" value="1"/>
</dbReference>
<dbReference type="InterPro" id="IPR013216">
    <property type="entry name" value="Methyltransf_11"/>
</dbReference>
<dbReference type="SUPFAM" id="SSF53335">
    <property type="entry name" value="S-adenosyl-L-methionine-dependent methyltransferases"/>
    <property type="match status" value="1"/>
</dbReference>
<proteinExistence type="predicted"/>
<dbReference type="PANTHER" id="PTHR45036:SF1">
    <property type="entry name" value="METHYLTRANSFERASE LIKE 7A"/>
    <property type="match status" value="1"/>
</dbReference>
<reference evidence="2 3" key="1">
    <citation type="submission" date="2019-01" db="EMBL/GenBank/DDBJ databases">
        <title>Agromyces.</title>
        <authorList>
            <person name="Li J."/>
        </authorList>
    </citation>
    <scope>NUCLEOTIDE SEQUENCE [LARGE SCALE GENOMIC DNA]</scope>
    <source>
        <strain evidence="2 3">DSM 15934</strain>
    </source>
</reference>